<keyword evidence="1" id="KW-0812">Transmembrane</keyword>
<dbReference type="CDD" id="cd02525">
    <property type="entry name" value="Succinoglycan_BP_ExoA"/>
    <property type="match status" value="1"/>
</dbReference>
<dbReference type="Gene3D" id="3.90.550.10">
    <property type="entry name" value="Spore Coat Polysaccharide Biosynthesis Protein SpsA, Chain A"/>
    <property type="match status" value="1"/>
</dbReference>
<dbReference type="SUPFAM" id="SSF53448">
    <property type="entry name" value="Nucleotide-diphospho-sugar transferases"/>
    <property type="match status" value="1"/>
</dbReference>
<feature type="transmembrane region" description="Helical" evidence="1">
    <location>
        <begin position="297"/>
        <end position="315"/>
    </location>
</feature>
<dbReference type="InterPro" id="IPR001173">
    <property type="entry name" value="Glyco_trans_2-like"/>
</dbReference>
<dbReference type="InterPro" id="IPR029044">
    <property type="entry name" value="Nucleotide-diphossugar_trans"/>
</dbReference>
<evidence type="ECO:0000256" key="1">
    <source>
        <dbReference type="SAM" id="Phobius"/>
    </source>
</evidence>
<feature type="transmembrane region" description="Helical" evidence="1">
    <location>
        <begin position="247"/>
        <end position="266"/>
    </location>
</feature>
<dbReference type="PANTHER" id="PTHR43685:SF3">
    <property type="entry name" value="SLR2126 PROTEIN"/>
    <property type="match status" value="1"/>
</dbReference>
<feature type="domain" description="Glycosyltransferase 2-like" evidence="2">
    <location>
        <begin position="10"/>
        <end position="132"/>
    </location>
</feature>
<sequence>MMETSLPEVSVILPILNEEQNLTNCISAILNQDYGGKIEVILALGPSKDKTNEIAKKLEMTDSRIKLVENPSGQTAAGLNLAIAKSNYEIICRIDGHSEISKDYISRAIKIMQNTNAVNVGGVMHADSNQGLQRVIALAMRSKLGVGPSKFHTGGSAGESDTVYLGTFKKSALLKVGGFDERYIRAQDWELNYRLRKNGGLIWFDPQLIVTYRPRSSIIKLAKQYFQYGRWRRVVSRQYKETVNYRYLAPPFTLVATTISIILSVIFNPIFIIPTLIYLILISIGSLIIGKSLFEKLLMPSVLLVMHLSWGLGFITSSKKLLKSS</sequence>
<dbReference type="AlphaFoldDB" id="A0A6J6C680"/>
<dbReference type="InterPro" id="IPR050834">
    <property type="entry name" value="Glycosyltransf_2"/>
</dbReference>
<gene>
    <name evidence="3" type="ORF">UFOPK1508_00063</name>
</gene>
<evidence type="ECO:0000259" key="2">
    <source>
        <dbReference type="Pfam" id="PF00535"/>
    </source>
</evidence>
<proteinExistence type="predicted"/>
<protein>
    <submittedName>
        <fullName evidence="3">Unannotated protein</fullName>
    </submittedName>
</protein>
<reference evidence="3" key="1">
    <citation type="submission" date="2020-05" db="EMBL/GenBank/DDBJ databases">
        <authorList>
            <person name="Chiriac C."/>
            <person name="Salcher M."/>
            <person name="Ghai R."/>
            <person name="Kavagutti S V."/>
        </authorList>
    </citation>
    <scope>NUCLEOTIDE SEQUENCE</scope>
</reference>
<evidence type="ECO:0000313" key="3">
    <source>
        <dbReference type="EMBL" id="CAB4546129.1"/>
    </source>
</evidence>
<dbReference type="EMBL" id="CAEZSW010000003">
    <property type="protein sequence ID" value="CAB4546129.1"/>
    <property type="molecule type" value="Genomic_DNA"/>
</dbReference>
<name>A0A6J6C680_9ZZZZ</name>
<accession>A0A6J6C680</accession>
<keyword evidence="1" id="KW-1133">Transmembrane helix</keyword>
<dbReference type="PANTHER" id="PTHR43685">
    <property type="entry name" value="GLYCOSYLTRANSFERASE"/>
    <property type="match status" value="1"/>
</dbReference>
<dbReference type="Pfam" id="PF00535">
    <property type="entry name" value="Glycos_transf_2"/>
    <property type="match status" value="1"/>
</dbReference>
<organism evidence="3">
    <name type="scientific">freshwater metagenome</name>
    <dbReference type="NCBI Taxonomy" id="449393"/>
    <lineage>
        <taxon>unclassified sequences</taxon>
        <taxon>metagenomes</taxon>
        <taxon>ecological metagenomes</taxon>
    </lineage>
</organism>
<feature type="transmembrane region" description="Helical" evidence="1">
    <location>
        <begin position="272"/>
        <end position="290"/>
    </location>
</feature>
<keyword evidence="1" id="KW-0472">Membrane</keyword>